<gene>
    <name evidence="3" type="ORF">GCM10009849_26290</name>
</gene>
<sequence>MSESPRGPRVGIKGPLLFSAFFAVITFFAVLFFASGGTNKGLRFDLAFSGAGIAFIVCLVAAAMLSMSYKENADHLGKGSGINLRSSDRAQPRSEGGDGGAEGTDTHDGDPSSR</sequence>
<proteinExistence type="predicted"/>
<dbReference type="EMBL" id="BAAAQW010000006">
    <property type="protein sequence ID" value="GAA2201512.1"/>
    <property type="molecule type" value="Genomic_DNA"/>
</dbReference>
<name>A0ABP5NPJ3_9MICC</name>
<keyword evidence="4" id="KW-1185">Reference proteome</keyword>
<protein>
    <submittedName>
        <fullName evidence="3">Uncharacterized protein</fullName>
    </submittedName>
</protein>
<feature type="transmembrane region" description="Helical" evidence="2">
    <location>
        <begin position="12"/>
        <end position="34"/>
    </location>
</feature>
<feature type="transmembrane region" description="Helical" evidence="2">
    <location>
        <begin position="46"/>
        <end position="65"/>
    </location>
</feature>
<feature type="compositionally biased region" description="Basic and acidic residues" evidence="1">
    <location>
        <begin position="86"/>
        <end position="96"/>
    </location>
</feature>
<keyword evidence="2" id="KW-0472">Membrane</keyword>
<accession>A0ABP5NPJ3</accession>
<reference evidence="4" key="1">
    <citation type="journal article" date="2019" name="Int. J. Syst. Evol. Microbiol.">
        <title>The Global Catalogue of Microorganisms (GCM) 10K type strain sequencing project: providing services to taxonomists for standard genome sequencing and annotation.</title>
        <authorList>
            <consortium name="The Broad Institute Genomics Platform"/>
            <consortium name="The Broad Institute Genome Sequencing Center for Infectious Disease"/>
            <person name="Wu L."/>
            <person name="Ma J."/>
        </authorList>
    </citation>
    <scope>NUCLEOTIDE SEQUENCE [LARGE SCALE GENOMIC DNA]</scope>
    <source>
        <strain evidence="4">JCM 16034</strain>
    </source>
</reference>
<evidence type="ECO:0000256" key="1">
    <source>
        <dbReference type="SAM" id="MobiDB-lite"/>
    </source>
</evidence>
<organism evidence="3 4">
    <name type="scientific">Sinomonas flava</name>
    <dbReference type="NCBI Taxonomy" id="496857"/>
    <lineage>
        <taxon>Bacteria</taxon>
        <taxon>Bacillati</taxon>
        <taxon>Actinomycetota</taxon>
        <taxon>Actinomycetes</taxon>
        <taxon>Micrococcales</taxon>
        <taxon>Micrococcaceae</taxon>
        <taxon>Sinomonas</taxon>
    </lineage>
</organism>
<dbReference type="RefSeq" id="WP_344300178.1">
    <property type="nucleotide sequence ID" value="NZ_BAAAQW010000006.1"/>
</dbReference>
<evidence type="ECO:0000256" key="2">
    <source>
        <dbReference type="SAM" id="Phobius"/>
    </source>
</evidence>
<keyword evidence="2" id="KW-0812">Transmembrane</keyword>
<dbReference type="Proteomes" id="UP001500432">
    <property type="component" value="Unassembled WGS sequence"/>
</dbReference>
<evidence type="ECO:0000313" key="3">
    <source>
        <dbReference type="EMBL" id="GAA2201512.1"/>
    </source>
</evidence>
<keyword evidence="2" id="KW-1133">Transmembrane helix</keyword>
<comment type="caution">
    <text evidence="3">The sequence shown here is derived from an EMBL/GenBank/DDBJ whole genome shotgun (WGS) entry which is preliminary data.</text>
</comment>
<evidence type="ECO:0000313" key="4">
    <source>
        <dbReference type="Proteomes" id="UP001500432"/>
    </source>
</evidence>
<feature type="region of interest" description="Disordered" evidence="1">
    <location>
        <begin position="78"/>
        <end position="114"/>
    </location>
</feature>
<feature type="compositionally biased region" description="Basic and acidic residues" evidence="1">
    <location>
        <begin position="104"/>
        <end position="114"/>
    </location>
</feature>